<protein>
    <submittedName>
        <fullName evidence="6">Meiotically up-regulated protein 137 protein</fullName>
    </submittedName>
</protein>
<dbReference type="GO" id="GO:0046872">
    <property type="term" value="F:metal ion binding"/>
    <property type="evidence" value="ECO:0007669"/>
    <property type="project" value="UniProtKB-KW"/>
</dbReference>
<dbReference type="STRING" id="2082308.A0A2K1R0C0"/>
<evidence type="ECO:0000313" key="6">
    <source>
        <dbReference type="EMBL" id="PNS20623.1"/>
    </source>
</evidence>
<dbReference type="EMBL" id="NKHZ01000022">
    <property type="protein sequence ID" value="PNS20623.1"/>
    <property type="molecule type" value="Genomic_DNA"/>
</dbReference>
<dbReference type="InterPro" id="IPR006913">
    <property type="entry name" value="CENP-V/GFA"/>
</dbReference>
<keyword evidence="7" id="KW-1185">Reference proteome</keyword>
<feature type="domain" description="CENP-V/GFA" evidence="5">
    <location>
        <begin position="51"/>
        <end position="134"/>
    </location>
</feature>
<evidence type="ECO:0000256" key="4">
    <source>
        <dbReference type="ARBA" id="ARBA00023239"/>
    </source>
</evidence>
<evidence type="ECO:0000259" key="5">
    <source>
        <dbReference type="Pfam" id="PF04828"/>
    </source>
</evidence>
<comment type="caution">
    <text evidence="6">The sequence shown here is derived from an EMBL/GenBank/DDBJ whole genome shotgun (WGS) entry which is preliminary data.</text>
</comment>
<evidence type="ECO:0000256" key="3">
    <source>
        <dbReference type="ARBA" id="ARBA00022833"/>
    </source>
</evidence>
<dbReference type="OrthoDB" id="1601230at2759"/>
<comment type="similarity">
    <text evidence="1">Belongs to the Gfa family.</text>
</comment>
<gene>
    <name evidence="6" type="ORF">CAC42_350</name>
</gene>
<dbReference type="PANTHER" id="PTHR33337">
    <property type="entry name" value="GFA DOMAIN-CONTAINING PROTEIN"/>
    <property type="match status" value="1"/>
</dbReference>
<accession>A0A2K1R0C0</accession>
<sequence>MAINASSSMSARQGKVGVFPRTYCLPLPELLELRPALATGVRVPALIGKVLSGGPYTMNQIVPKSALKITSGGEPAVYSYKGDSGNDVNCYYCPKCTTHIYHHQTVMGPDTVVARTGIPVEARKKFPIAAEIYGKDKMSWEPKIAETFDVLPPS</sequence>
<dbReference type="InterPro" id="IPR011057">
    <property type="entry name" value="Mss4-like_sf"/>
</dbReference>
<dbReference type="GO" id="GO:0016846">
    <property type="term" value="F:carbon-sulfur lyase activity"/>
    <property type="evidence" value="ECO:0007669"/>
    <property type="project" value="InterPro"/>
</dbReference>
<keyword evidence="4" id="KW-0456">Lyase</keyword>
<evidence type="ECO:0000256" key="1">
    <source>
        <dbReference type="ARBA" id="ARBA00005495"/>
    </source>
</evidence>
<dbReference type="AlphaFoldDB" id="A0A2K1R0C0"/>
<keyword evidence="2" id="KW-0479">Metal-binding</keyword>
<dbReference type="SUPFAM" id="SSF51316">
    <property type="entry name" value="Mss4-like"/>
    <property type="match status" value="1"/>
</dbReference>
<keyword evidence="3" id="KW-0862">Zinc</keyword>
<dbReference type="InParanoid" id="A0A2K1R0C0"/>
<evidence type="ECO:0000256" key="2">
    <source>
        <dbReference type="ARBA" id="ARBA00022723"/>
    </source>
</evidence>
<dbReference type="Gene3D" id="3.90.1590.10">
    <property type="entry name" value="glutathione-dependent formaldehyde- activating enzyme (gfa)"/>
    <property type="match status" value="1"/>
</dbReference>
<dbReference type="Pfam" id="PF04828">
    <property type="entry name" value="GFA"/>
    <property type="match status" value="1"/>
</dbReference>
<organism evidence="6 7">
    <name type="scientific">Sphaceloma murrayae</name>
    <dbReference type="NCBI Taxonomy" id="2082308"/>
    <lineage>
        <taxon>Eukaryota</taxon>
        <taxon>Fungi</taxon>
        <taxon>Dikarya</taxon>
        <taxon>Ascomycota</taxon>
        <taxon>Pezizomycotina</taxon>
        <taxon>Dothideomycetes</taxon>
        <taxon>Dothideomycetidae</taxon>
        <taxon>Myriangiales</taxon>
        <taxon>Elsinoaceae</taxon>
        <taxon>Sphaceloma</taxon>
    </lineage>
</organism>
<name>A0A2K1R0C0_9PEZI</name>
<dbReference type="Proteomes" id="UP000243797">
    <property type="component" value="Unassembled WGS sequence"/>
</dbReference>
<evidence type="ECO:0000313" key="7">
    <source>
        <dbReference type="Proteomes" id="UP000243797"/>
    </source>
</evidence>
<reference evidence="6 7" key="1">
    <citation type="submission" date="2017-06" db="EMBL/GenBank/DDBJ databases">
        <title>Draft genome sequence of a variant of Elsinoe murrayae.</title>
        <authorList>
            <person name="Cheng Q."/>
        </authorList>
    </citation>
    <scope>NUCLEOTIDE SEQUENCE [LARGE SCALE GENOMIC DNA]</scope>
    <source>
        <strain evidence="6 7">CQ-2017a</strain>
    </source>
</reference>
<dbReference type="PANTHER" id="PTHR33337:SF30">
    <property type="entry name" value="DUF636 DOMAIN PROTEIN (AFU_ORTHOLOGUE AFUA_1G03180)"/>
    <property type="match status" value="1"/>
</dbReference>
<proteinExistence type="inferred from homology"/>